<evidence type="ECO:0000313" key="3">
    <source>
        <dbReference type="Proteomes" id="UP000268313"/>
    </source>
</evidence>
<protein>
    <recommendedName>
        <fullName evidence="1">HNH nuclease domain-containing protein</fullName>
    </recommendedName>
</protein>
<dbReference type="CDD" id="cd00085">
    <property type="entry name" value="HNHc"/>
    <property type="match status" value="1"/>
</dbReference>
<dbReference type="SMART" id="SM00507">
    <property type="entry name" value="HNHc"/>
    <property type="match status" value="1"/>
</dbReference>
<dbReference type="RefSeq" id="WP_120601590.1">
    <property type="nucleotide sequence ID" value="NZ_RAWE01000013.1"/>
</dbReference>
<dbReference type="GO" id="GO:0008270">
    <property type="term" value="F:zinc ion binding"/>
    <property type="evidence" value="ECO:0007669"/>
    <property type="project" value="InterPro"/>
</dbReference>
<organism evidence="2 3">
    <name type="scientific">Corallococcus carmarthensis</name>
    <dbReference type="NCBI Taxonomy" id="2316728"/>
    <lineage>
        <taxon>Bacteria</taxon>
        <taxon>Pseudomonadati</taxon>
        <taxon>Myxococcota</taxon>
        <taxon>Myxococcia</taxon>
        <taxon>Myxococcales</taxon>
        <taxon>Cystobacterineae</taxon>
        <taxon>Myxococcaceae</taxon>
        <taxon>Corallococcus</taxon>
    </lineage>
</organism>
<name>A0A3A8KUM3_9BACT</name>
<evidence type="ECO:0000259" key="1">
    <source>
        <dbReference type="SMART" id="SM00507"/>
    </source>
</evidence>
<evidence type="ECO:0000313" key="2">
    <source>
        <dbReference type="EMBL" id="RKH06092.1"/>
    </source>
</evidence>
<dbReference type="InterPro" id="IPR002711">
    <property type="entry name" value="HNH"/>
</dbReference>
<dbReference type="Pfam" id="PF01844">
    <property type="entry name" value="HNH"/>
    <property type="match status" value="1"/>
</dbReference>
<dbReference type="Proteomes" id="UP000268313">
    <property type="component" value="Unassembled WGS sequence"/>
</dbReference>
<accession>A0A3A8KUM3</accession>
<dbReference type="Gene3D" id="1.10.30.50">
    <property type="match status" value="1"/>
</dbReference>
<dbReference type="GO" id="GO:0004519">
    <property type="term" value="F:endonuclease activity"/>
    <property type="evidence" value="ECO:0007669"/>
    <property type="project" value="InterPro"/>
</dbReference>
<keyword evidence="3" id="KW-1185">Reference proteome</keyword>
<proteinExistence type="predicted"/>
<sequence>MTIKAHFAMTHGTPHDQKRSWPMWSGWQRRHWPTFILRPGLHLYGYDKKTKRFTTLLKVTRGRAFEYENKRQFTRTVNRLIGVDTHDNSEWLKAMQPAGFGVAFEYELVARVDIDFPGSRFPHLGWYKMPTRAARAALLDDPGGHEEGGKQYRTHLTYERSAQLRAEAKSHWRNRRGRLTCHVCGFDFVERYGALGEDFIEMHHEVPVSAGKRMNSVESLIPLCANCHRMIHRNPQELLSTQALRLLIQKPASTKR</sequence>
<feature type="domain" description="HNH nuclease" evidence="1">
    <location>
        <begin position="168"/>
        <end position="229"/>
    </location>
</feature>
<dbReference type="InterPro" id="IPR003615">
    <property type="entry name" value="HNH_nuc"/>
</dbReference>
<reference evidence="3" key="1">
    <citation type="submission" date="2018-09" db="EMBL/GenBank/DDBJ databases">
        <authorList>
            <person name="Livingstone P.G."/>
            <person name="Whitworth D.E."/>
        </authorList>
    </citation>
    <scope>NUCLEOTIDE SEQUENCE [LARGE SCALE GENOMIC DNA]</scope>
    <source>
        <strain evidence="3">CA043D</strain>
    </source>
</reference>
<comment type="caution">
    <text evidence="2">The sequence shown here is derived from an EMBL/GenBank/DDBJ whole genome shotgun (WGS) entry which is preliminary data.</text>
</comment>
<dbReference type="OrthoDB" id="9802640at2"/>
<dbReference type="AlphaFoldDB" id="A0A3A8KUM3"/>
<gene>
    <name evidence="2" type="ORF">D7X32_06310</name>
</gene>
<dbReference type="GO" id="GO:0003676">
    <property type="term" value="F:nucleic acid binding"/>
    <property type="evidence" value="ECO:0007669"/>
    <property type="project" value="InterPro"/>
</dbReference>
<dbReference type="EMBL" id="RAWE01000013">
    <property type="protein sequence ID" value="RKH06092.1"/>
    <property type="molecule type" value="Genomic_DNA"/>
</dbReference>